<name>A0AA38MK16_9CUCU</name>
<evidence type="ECO:0000313" key="1">
    <source>
        <dbReference type="EMBL" id="KAJ3658778.1"/>
    </source>
</evidence>
<sequence length="93" mass="10762">MYRIIATRMDLSRLYFFHCLDFTDCSRRWFRFKERSFSNSPVTASRLILEHPSRLPLPGFSLANAAQSPSPTMSHPSSQHILEKLQGSYRGNV</sequence>
<accession>A0AA38MK16</accession>
<dbReference type="AlphaFoldDB" id="A0AA38MK16"/>
<proteinExistence type="predicted"/>
<organism evidence="1 2">
    <name type="scientific">Zophobas morio</name>
    <dbReference type="NCBI Taxonomy" id="2755281"/>
    <lineage>
        <taxon>Eukaryota</taxon>
        <taxon>Metazoa</taxon>
        <taxon>Ecdysozoa</taxon>
        <taxon>Arthropoda</taxon>
        <taxon>Hexapoda</taxon>
        <taxon>Insecta</taxon>
        <taxon>Pterygota</taxon>
        <taxon>Neoptera</taxon>
        <taxon>Endopterygota</taxon>
        <taxon>Coleoptera</taxon>
        <taxon>Polyphaga</taxon>
        <taxon>Cucujiformia</taxon>
        <taxon>Tenebrionidae</taxon>
        <taxon>Zophobas</taxon>
    </lineage>
</organism>
<reference evidence="1" key="1">
    <citation type="journal article" date="2023" name="G3 (Bethesda)">
        <title>Whole genome assemblies of Zophobas morio and Tenebrio molitor.</title>
        <authorList>
            <person name="Kaur S."/>
            <person name="Stinson S.A."/>
            <person name="diCenzo G.C."/>
        </authorList>
    </citation>
    <scope>NUCLEOTIDE SEQUENCE</scope>
    <source>
        <strain evidence="1">QUZm001</strain>
    </source>
</reference>
<keyword evidence="2" id="KW-1185">Reference proteome</keyword>
<evidence type="ECO:0000313" key="2">
    <source>
        <dbReference type="Proteomes" id="UP001168821"/>
    </source>
</evidence>
<protein>
    <submittedName>
        <fullName evidence="1">Uncharacterized protein</fullName>
    </submittedName>
</protein>
<dbReference type="Proteomes" id="UP001168821">
    <property type="component" value="Unassembled WGS sequence"/>
</dbReference>
<comment type="caution">
    <text evidence="1">The sequence shown here is derived from an EMBL/GenBank/DDBJ whole genome shotgun (WGS) entry which is preliminary data.</text>
</comment>
<dbReference type="EMBL" id="JALNTZ010000003">
    <property type="protein sequence ID" value="KAJ3658778.1"/>
    <property type="molecule type" value="Genomic_DNA"/>
</dbReference>
<gene>
    <name evidence="1" type="ORF">Zmor_010499</name>
</gene>